<dbReference type="EMBL" id="JBEPSJ010000003">
    <property type="protein sequence ID" value="MET4583260.1"/>
    <property type="molecule type" value="Genomic_DNA"/>
</dbReference>
<dbReference type="PROSITE" id="PS50901">
    <property type="entry name" value="FTSK"/>
    <property type="match status" value="2"/>
</dbReference>
<comment type="caution">
    <text evidence="7">The sequence shown here is derived from an EMBL/GenBank/DDBJ whole genome shotgun (WGS) entry which is preliminary data.</text>
</comment>
<dbReference type="RefSeq" id="WP_354025421.1">
    <property type="nucleotide sequence ID" value="NZ_JBEPSJ010000003.1"/>
</dbReference>
<dbReference type="InterPro" id="IPR050206">
    <property type="entry name" value="FtsK/SpoIIIE/SftA"/>
</dbReference>
<keyword evidence="1" id="KW-0597">Phosphoprotein</keyword>
<gene>
    <name evidence="7" type="ORF">ABIE21_002779</name>
</gene>
<evidence type="ECO:0000259" key="5">
    <source>
        <dbReference type="PROSITE" id="PS50006"/>
    </source>
</evidence>
<dbReference type="SMART" id="SM00382">
    <property type="entry name" value="AAA"/>
    <property type="match status" value="3"/>
</dbReference>
<dbReference type="InterPro" id="IPR027417">
    <property type="entry name" value="P-loop_NTPase"/>
</dbReference>
<dbReference type="InterPro" id="IPR003593">
    <property type="entry name" value="AAA+_ATPase"/>
</dbReference>
<evidence type="ECO:0000313" key="8">
    <source>
        <dbReference type="Proteomes" id="UP001549257"/>
    </source>
</evidence>
<evidence type="ECO:0000259" key="6">
    <source>
        <dbReference type="PROSITE" id="PS50901"/>
    </source>
</evidence>
<feature type="domain" description="FtsK" evidence="6">
    <location>
        <begin position="1027"/>
        <end position="1218"/>
    </location>
</feature>
<feature type="binding site" evidence="4">
    <location>
        <begin position="1044"/>
        <end position="1051"/>
    </location>
    <ligand>
        <name>ATP</name>
        <dbReference type="ChEBI" id="CHEBI:30616"/>
    </ligand>
</feature>
<name>A0ABV2QRR5_9MICO</name>
<protein>
    <submittedName>
        <fullName evidence="7">S-DNA-T family DNA segregation ATPase FtsK/SpoIIIE</fullName>
    </submittedName>
</protein>
<evidence type="ECO:0000256" key="1">
    <source>
        <dbReference type="ARBA" id="ARBA00022553"/>
    </source>
</evidence>
<dbReference type="Pfam" id="PF00498">
    <property type="entry name" value="FHA"/>
    <property type="match status" value="1"/>
</dbReference>
<accession>A0ABV2QRR5</accession>
<dbReference type="PROSITE" id="PS50006">
    <property type="entry name" value="FHA_DOMAIN"/>
    <property type="match status" value="1"/>
</dbReference>
<keyword evidence="3 4" id="KW-0067">ATP-binding</keyword>
<feature type="domain" description="FtsK" evidence="6">
    <location>
        <begin position="701"/>
        <end position="889"/>
    </location>
</feature>
<keyword evidence="2 4" id="KW-0547">Nucleotide-binding</keyword>
<evidence type="ECO:0000256" key="3">
    <source>
        <dbReference type="ARBA" id="ARBA00022840"/>
    </source>
</evidence>
<feature type="binding site" evidence="4">
    <location>
        <begin position="719"/>
        <end position="726"/>
    </location>
    <ligand>
        <name>ATP</name>
        <dbReference type="ChEBI" id="CHEBI:30616"/>
    </ligand>
</feature>
<proteinExistence type="predicted"/>
<sequence length="1503" mass="160719">MKLKLALRRESGPAIDIVVTADATATVGDVARTILETDPFTSVITDAHANVTLQVGPPEALKLTALDASVPIGDAAIGSGFDVAITQSLLHPASTTGADSRNDAAVLRIVSGPDSGREVRLPLGSSMLGRDPGNAVAIADSLISKRHARIEISPTSIEVVDLNSANGILVDGGLVPRVNLASGQSVVLGDSTVSIALISGIASTEDDILERGGLLRFNRSPRVEARYPSKELPTPDVPLDKDDPPFTWITMMAPILMGTMMFAFTRNPISLGFVALAPLMLVGNYMAQRTRIGKKTKMEIERFELQIEDMEDQFLTEAPRERAIRLRESPSVAEVYAEAHRLGPMLWTRRPEHWNFLDVRLGLGSMPSRLTVAEDNASRGLPLYARRVDDLRERVRLIDDVPVVENPFLAGALGICGPDELVADAARALVVQYAGLHSPAEVTFAALLAPSATPEFEWLKWLPHTTSAHSPIDGGQLADSAATGRAMLNSLEEIISVRRAELRRANEERGASDDDKAAAARGAKVGSRDSKSFFSDGSAALVLLISGDAPVDRARLVQIVEDAADAHVFPIWMAPGVEALPAACRTFVDVADGLEASVLHFVRQGMVVPNVRVEGVSADYARMLARRLAPVVDAGAVIADSSDLPRSVSMLSLLGAELSTETRAAVDRWSQNNSIHDRSGRPPVARKRAGTLRALVGQTSPDAMHLDLRTQGPHALVGGTTGSGKSEFLQAWVLGMAAEYSSDRVTFLFVDYKGGSAFAECVKLPHCVGLVTDLSPHLVRRALTSLRAELHHREHLFNRKKVKDLIELEKRGDPECPPALVLVIDEFAALAGEVPEFVDGVVDIAQRGRSLGIHLIMATQRPAGVIKDNLRANTNLRVALRMADESDSKDVVGDPVAGTFDPSIPGRAIAKTGPGRLIPFQSGYAGGWTTDEPEAAGVKISELRFGAVTPWDPAVQESNEHTSDPGPNDQSRIVTNLISAAAAVGIPAPRRPWLDDLATGYDLLRLPQERDSAIVIGISDKPESQQQIPAYFFPDKDGHMAVYGTGGTGKTAVLRTLAIAAGMAPRGGRVDVYGMDFGTGALRSIEALPHVGSVVAGDDHERVSRLLVMLRTELDRRSEAYTAVNAGSIDEYREITGNHAEPRVLLLLDGFGSFRKEYETSLSRAPLYNTFMRVLGEGRPMGIHAVITADRYGSVPTAVNAAIQRRIVLRLPDEGSYQILDAPKDVLSETSPPGRAIVDGEETQVAIIGGTSNVSEQTAATKALAERLRAAGVSDAPPVGALPREVSIDALPTSVGEFPTLGISDQALAPMGFDPTGTLIVGGPPSSGKTNALRAIARGVARWDPAAKLFHIGGRRSDLANDFPWMRSAVRVDDAVALATELAELVADEDIAGRLVVVVENFVQFAGTPLEKPLISLAQKINRSDHLLITEADVSALGSSFGLVGDMKAGRKGIILKPDTHDGDSIFKVPFPRVARHEFPEGRGLYVQNGAVSRVQLPLVEHG</sequence>
<evidence type="ECO:0000256" key="2">
    <source>
        <dbReference type="ARBA" id="ARBA00022741"/>
    </source>
</evidence>
<dbReference type="CDD" id="cd00060">
    <property type="entry name" value="FHA"/>
    <property type="match status" value="1"/>
</dbReference>
<dbReference type="SMART" id="SM00240">
    <property type="entry name" value="FHA"/>
    <property type="match status" value="1"/>
</dbReference>
<dbReference type="InterPro" id="IPR000253">
    <property type="entry name" value="FHA_dom"/>
</dbReference>
<dbReference type="SUPFAM" id="SSF49879">
    <property type="entry name" value="SMAD/FHA domain"/>
    <property type="match status" value="1"/>
</dbReference>
<dbReference type="InterPro" id="IPR008984">
    <property type="entry name" value="SMAD_FHA_dom_sf"/>
</dbReference>
<dbReference type="Proteomes" id="UP001549257">
    <property type="component" value="Unassembled WGS sequence"/>
</dbReference>
<dbReference type="CDD" id="cd01127">
    <property type="entry name" value="TrwB_TraG_TraD_VirD4"/>
    <property type="match status" value="1"/>
</dbReference>
<dbReference type="Pfam" id="PF01580">
    <property type="entry name" value="FtsK_SpoIIIE"/>
    <property type="match status" value="2"/>
</dbReference>
<feature type="domain" description="FHA" evidence="5">
    <location>
        <begin position="126"/>
        <end position="175"/>
    </location>
</feature>
<dbReference type="Gene3D" id="3.40.50.300">
    <property type="entry name" value="P-loop containing nucleotide triphosphate hydrolases"/>
    <property type="match status" value="4"/>
</dbReference>
<evidence type="ECO:0000256" key="4">
    <source>
        <dbReference type="PROSITE-ProRule" id="PRU00289"/>
    </source>
</evidence>
<reference evidence="7 8" key="1">
    <citation type="submission" date="2024-06" db="EMBL/GenBank/DDBJ databases">
        <title>Sorghum-associated microbial communities from plants grown in Nebraska, USA.</title>
        <authorList>
            <person name="Schachtman D."/>
        </authorList>
    </citation>
    <scope>NUCLEOTIDE SEQUENCE [LARGE SCALE GENOMIC DNA]</scope>
    <source>
        <strain evidence="7 8">2857</strain>
    </source>
</reference>
<dbReference type="SUPFAM" id="SSF52540">
    <property type="entry name" value="P-loop containing nucleoside triphosphate hydrolases"/>
    <property type="match status" value="2"/>
</dbReference>
<evidence type="ECO:0000313" key="7">
    <source>
        <dbReference type="EMBL" id="MET4583260.1"/>
    </source>
</evidence>
<dbReference type="PANTHER" id="PTHR22683:SF1">
    <property type="entry name" value="TYPE VII SECRETION SYSTEM PROTEIN ESSC"/>
    <property type="match status" value="1"/>
</dbReference>
<dbReference type="PANTHER" id="PTHR22683">
    <property type="entry name" value="SPORULATION PROTEIN RELATED"/>
    <property type="match status" value="1"/>
</dbReference>
<dbReference type="InterPro" id="IPR002543">
    <property type="entry name" value="FtsK_dom"/>
</dbReference>
<dbReference type="Gene3D" id="2.60.200.20">
    <property type="match status" value="1"/>
</dbReference>
<keyword evidence="8" id="KW-1185">Reference proteome</keyword>
<organism evidence="7 8">
    <name type="scientific">Conyzicola nivalis</name>
    <dbReference type="NCBI Taxonomy" id="1477021"/>
    <lineage>
        <taxon>Bacteria</taxon>
        <taxon>Bacillati</taxon>
        <taxon>Actinomycetota</taxon>
        <taxon>Actinomycetes</taxon>
        <taxon>Micrococcales</taxon>
        <taxon>Microbacteriaceae</taxon>
        <taxon>Conyzicola</taxon>
    </lineage>
</organism>